<organism evidence="2 3">
    <name type="scientific">Moniliophthora roreri</name>
    <name type="common">Frosty pod rot fungus</name>
    <name type="synonym">Monilia roreri</name>
    <dbReference type="NCBI Taxonomy" id="221103"/>
    <lineage>
        <taxon>Eukaryota</taxon>
        <taxon>Fungi</taxon>
        <taxon>Dikarya</taxon>
        <taxon>Basidiomycota</taxon>
        <taxon>Agaricomycotina</taxon>
        <taxon>Agaricomycetes</taxon>
        <taxon>Agaricomycetidae</taxon>
        <taxon>Agaricales</taxon>
        <taxon>Marasmiineae</taxon>
        <taxon>Marasmiaceae</taxon>
        <taxon>Moniliophthora</taxon>
    </lineage>
</organism>
<protein>
    <submittedName>
        <fullName evidence="2">Uncharacterized protein</fullName>
    </submittedName>
</protein>
<evidence type="ECO:0000313" key="2">
    <source>
        <dbReference type="EMBL" id="KTB37860.1"/>
    </source>
</evidence>
<evidence type="ECO:0000313" key="3">
    <source>
        <dbReference type="Proteomes" id="UP000054988"/>
    </source>
</evidence>
<feature type="chain" id="PRO_5006901882" evidence="1">
    <location>
        <begin position="19"/>
        <end position="83"/>
    </location>
</feature>
<feature type="signal peptide" evidence="1">
    <location>
        <begin position="1"/>
        <end position="18"/>
    </location>
</feature>
<proteinExistence type="predicted"/>
<reference evidence="2 3" key="1">
    <citation type="submission" date="2015-12" db="EMBL/GenBank/DDBJ databases">
        <title>Draft genome sequence of Moniliophthora roreri, the causal agent of frosty pod rot of cacao.</title>
        <authorList>
            <person name="Aime M.C."/>
            <person name="Diaz-Valderrama J.R."/>
            <person name="Kijpornyongpan T."/>
            <person name="Phillips-Mora W."/>
        </authorList>
    </citation>
    <scope>NUCLEOTIDE SEQUENCE [LARGE SCALE GENOMIC DNA]</scope>
    <source>
        <strain evidence="2 3">MCA 2952</strain>
    </source>
</reference>
<name>A0A0W0FNN6_MONRR</name>
<dbReference type="EMBL" id="LATX01001806">
    <property type="protein sequence ID" value="KTB37860.1"/>
    <property type="molecule type" value="Genomic_DNA"/>
</dbReference>
<comment type="caution">
    <text evidence="2">The sequence shown here is derived from an EMBL/GenBank/DDBJ whole genome shotgun (WGS) entry which is preliminary data.</text>
</comment>
<evidence type="ECO:0000256" key="1">
    <source>
        <dbReference type="SAM" id="SignalP"/>
    </source>
</evidence>
<sequence length="83" mass="9253">MHLIITITILSLTFPAERDPHNEQTAKLEPVENLAANHPTNRALFDFSDLGLTNSTMSLQECYSGLPEEQARVLMEIEDEIAG</sequence>
<dbReference type="Proteomes" id="UP000054988">
    <property type="component" value="Unassembled WGS sequence"/>
</dbReference>
<keyword evidence="1" id="KW-0732">Signal</keyword>
<dbReference type="AlphaFoldDB" id="A0A0W0FNN6"/>
<accession>A0A0W0FNN6</accession>
<gene>
    <name evidence="2" type="ORF">WG66_9537</name>
</gene>